<dbReference type="Gene3D" id="1.20.1250.20">
    <property type="entry name" value="MFS general substrate transporter like domains"/>
    <property type="match status" value="2"/>
</dbReference>
<dbReference type="GO" id="GO:0008643">
    <property type="term" value="P:carbohydrate transport"/>
    <property type="evidence" value="ECO:0007669"/>
    <property type="project" value="InterPro"/>
</dbReference>
<feature type="transmembrane region" description="Helical" evidence="2">
    <location>
        <begin position="57"/>
        <end position="79"/>
    </location>
</feature>
<proteinExistence type="inferred from homology"/>
<organism evidence="4">
    <name type="scientific">Thrips palmi</name>
    <name type="common">Melon thrips</name>
    <dbReference type="NCBI Taxonomy" id="161013"/>
    <lineage>
        <taxon>Eukaryota</taxon>
        <taxon>Metazoa</taxon>
        <taxon>Ecdysozoa</taxon>
        <taxon>Arthropoda</taxon>
        <taxon>Hexapoda</taxon>
        <taxon>Insecta</taxon>
        <taxon>Pterygota</taxon>
        <taxon>Neoptera</taxon>
        <taxon>Paraneoptera</taxon>
        <taxon>Thysanoptera</taxon>
        <taxon>Terebrantia</taxon>
        <taxon>Thripoidea</taxon>
        <taxon>Thripidae</taxon>
        <taxon>Thrips</taxon>
    </lineage>
</organism>
<gene>
    <name evidence="4" type="primary">LOC117648437</name>
</gene>
<keyword evidence="2" id="KW-0472">Membrane</keyword>
<feature type="transmembrane region" description="Helical" evidence="2">
    <location>
        <begin position="332"/>
        <end position="353"/>
    </location>
</feature>
<dbReference type="SUPFAM" id="SSF103473">
    <property type="entry name" value="MFS general substrate transporter"/>
    <property type="match status" value="1"/>
</dbReference>
<dbReference type="KEGG" id="tpal:117648437"/>
<feature type="transmembrane region" description="Helical" evidence="2">
    <location>
        <begin position="433"/>
        <end position="455"/>
    </location>
</feature>
<accession>A0A6P8ZCW1</accession>
<feature type="transmembrane region" description="Helical" evidence="2">
    <location>
        <begin position="91"/>
        <end position="115"/>
    </location>
</feature>
<dbReference type="OrthoDB" id="1730117at2759"/>
<name>A0A6P8ZCW1_THRPL</name>
<feature type="transmembrane region" description="Helical" evidence="2">
    <location>
        <begin position="162"/>
        <end position="183"/>
    </location>
</feature>
<dbReference type="PANTHER" id="PTHR11328">
    <property type="entry name" value="MAJOR FACILITATOR SUPERFAMILY DOMAIN-CONTAINING PROTEIN"/>
    <property type="match status" value="1"/>
</dbReference>
<dbReference type="GO" id="GO:0005886">
    <property type="term" value="C:plasma membrane"/>
    <property type="evidence" value="ECO:0007669"/>
    <property type="project" value="TreeGrafter"/>
</dbReference>
<dbReference type="PANTHER" id="PTHR11328:SF49">
    <property type="entry name" value="MAJOR FACILITATOR SUPERFAMILY DOMAIN-CONTAINING PROTEIN 12-LIKE PROTEIN"/>
    <property type="match status" value="1"/>
</dbReference>
<feature type="transmembrane region" description="Helical" evidence="2">
    <location>
        <begin position="121"/>
        <end position="142"/>
    </location>
</feature>
<keyword evidence="2" id="KW-0812">Transmembrane</keyword>
<dbReference type="InterPro" id="IPR036259">
    <property type="entry name" value="MFS_trans_sf"/>
</dbReference>
<dbReference type="InterPro" id="IPR039672">
    <property type="entry name" value="MFS_2"/>
</dbReference>
<evidence type="ECO:0000256" key="1">
    <source>
        <dbReference type="ARBA" id="ARBA00008335"/>
    </source>
</evidence>
<reference evidence="4" key="1">
    <citation type="submission" date="2025-08" db="UniProtKB">
        <authorList>
            <consortium name="RefSeq"/>
        </authorList>
    </citation>
    <scope>IDENTIFICATION</scope>
    <source>
        <tissue evidence="4">Total insect</tissue>
    </source>
</reference>
<dbReference type="RefSeq" id="XP_034246832.1">
    <property type="nucleotide sequence ID" value="XM_034390941.1"/>
</dbReference>
<dbReference type="CDD" id="cd17491">
    <property type="entry name" value="MFS_MFSD12"/>
    <property type="match status" value="1"/>
</dbReference>
<feature type="transmembrane region" description="Helical" evidence="2">
    <location>
        <begin position="203"/>
        <end position="221"/>
    </location>
</feature>
<dbReference type="Pfam" id="PF13347">
    <property type="entry name" value="MFS_2"/>
    <property type="match status" value="1"/>
</dbReference>
<feature type="transmembrane region" description="Helical" evidence="2">
    <location>
        <begin position="359"/>
        <end position="381"/>
    </location>
</feature>
<dbReference type="InParanoid" id="A0A6P8ZCW1"/>
<dbReference type="AlphaFoldDB" id="A0A6P8ZCW1"/>
<feature type="transmembrane region" description="Helical" evidence="2">
    <location>
        <begin position="393"/>
        <end position="413"/>
    </location>
</feature>
<dbReference type="GO" id="GO:0015293">
    <property type="term" value="F:symporter activity"/>
    <property type="evidence" value="ECO:0007669"/>
    <property type="project" value="InterPro"/>
</dbReference>
<feature type="transmembrane region" description="Helical" evidence="2">
    <location>
        <begin position="270"/>
        <end position="289"/>
    </location>
</feature>
<evidence type="ECO:0000313" key="4">
    <source>
        <dbReference type="RefSeq" id="XP_034246832.1"/>
    </source>
</evidence>
<dbReference type="GeneID" id="117648437"/>
<feature type="transmembrane region" description="Helical" evidence="2">
    <location>
        <begin position="30"/>
        <end position="51"/>
    </location>
</feature>
<keyword evidence="3" id="KW-1185">Reference proteome</keyword>
<keyword evidence="2" id="KW-1133">Transmembrane helix</keyword>
<comment type="similarity">
    <text evidence="1">Belongs to the major facilitator superfamily.</text>
</comment>
<protein>
    <submittedName>
        <fullName evidence="4">Major facilitator superfamily domain-containing protein 12-like</fullName>
    </submittedName>
</protein>
<evidence type="ECO:0000313" key="3">
    <source>
        <dbReference type="Proteomes" id="UP000515158"/>
    </source>
</evidence>
<evidence type="ECO:0000256" key="2">
    <source>
        <dbReference type="SAM" id="Phobius"/>
    </source>
</evidence>
<sequence length="471" mass="50343">MDDADRRTPLLGPRPALTVAQKAAYGVGHVLNDICAALWFSYTLLFMQLVLKIPATTSGALLLVGQVVDAVATPLVGIMSDKWGSRKTWHLAGTVLVLVSFPLVFSECGVCWMAPTLTWVAPLYYALLITAFQTGWATVQIAHLSLIPDLTPRQAERAELTAIRYTASVCSSLALYVITWVVFHVTRGAMGDNKIGPGDVFKFRSIVFVGITIGSVCSIWFRYGLSVPSHADITVRHRHAANGANGVSGRKGGGVSGLHYLRQSALYQVALLYMASRLFLTLSLVYMPLYLDESLDQDAETLASVPFASFVASFVASLAVKYSNSFLSSKVGYLLGAVISLGGCILVGVGSGANETAQMYGVAVLLGAGSSITMVTSLCITADLIGPNTDSGAFVYGAVTFADKLFNGIAVMIIEELKCEDVTQCPHYYQDVLAYVCGGSALLGLVVLLTVLPYSKHLLPFRGKRTKIIVG</sequence>
<dbReference type="Proteomes" id="UP000515158">
    <property type="component" value="Unplaced"/>
</dbReference>